<dbReference type="Proteomes" id="UP000729402">
    <property type="component" value="Unassembled WGS sequence"/>
</dbReference>
<protein>
    <submittedName>
        <fullName evidence="1">Uncharacterized protein</fullName>
    </submittedName>
</protein>
<organism evidence="1 2">
    <name type="scientific">Zizania palustris</name>
    <name type="common">Northern wild rice</name>
    <dbReference type="NCBI Taxonomy" id="103762"/>
    <lineage>
        <taxon>Eukaryota</taxon>
        <taxon>Viridiplantae</taxon>
        <taxon>Streptophyta</taxon>
        <taxon>Embryophyta</taxon>
        <taxon>Tracheophyta</taxon>
        <taxon>Spermatophyta</taxon>
        <taxon>Magnoliopsida</taxon>
        <taxon>Liliopsida</taxon>
        <taxon>Poales</taxon>
        <taxon>Poaceae</taxon>
        <taxon>BOP clade</taxon>
        <taxon>Oryzoideae</taxon>
        <taxon>Oryzeae</taxon>
        <taxon>Zizaniinae</taxon>
        <taxon>Zizania</taxon>
    </lineage>
</organism>
<reference evidence="1" key="1">
    <citation type="journal article" date="2021" name="bioRxiv">
        <title>Whole Genome Assembly and Annotation of Northern Wild Rice, Zizania palustris L., Supports a Whole Genome Duplication in the Zizania Genus.</title>
        <authorList>
            <person name="Haas M."/>
            <person name="Kono T."/>
            <person name="Macchietto M."/>
            <person name="Millas R."/>
            <person name="McGilp L."/>
            <person name="Shao M."/>
            <person name="Duquette J."/>
            <person name="Hirsch C.N."/>
            <person name="Kimball J."/>
        </authorList>
    </citation>
    <scope>NUCLEOTIDE SEQUENCE</scope>
    <source>
        <tissue evidence="1">Fresh leaf tissue</tissue>
    </source>
</reference>
<accession>A0A8J5VKQ4</accession>
<gene>
    <name evidence="1" type="ORF">GUJ93_ZPchr0006g46440</name>
</gene>
<dbReference type="AlphaFoldDB" id="A0A8J5VKQ4"/>
<dbReference type="EMBL" id="JAAALK010000283">
    <property type="protein sequence ID" value="KAG8070815.1"/>
    <property type="molecule type" value="Genomic_DNA"/>
</dbReference>
<reference evidence="1" key="2">
    <citation type="submission" date="2021-02" db="EMBL/GenBank/DDBJ databases">
        <authorList>
            <person name="Kimball J.A."/>
            <person name="Haas M.W."/>
            <person name="Macchietto M."/>
            <person name="Kono T."/>
            <person name="Duquette J."/>
            <person name="Shao M."/>
        </authorList>
    </citation>
    <scope>NUCLEOTIDE SEQUENCE</scope>
    <source>
        <tissue evidence="1">Fresh leaf tissue</tissue>
    </source>
</reference>
<dbReference type="OrthoDB" id="1748238at2759"/>
<keyword evidence="2" id="KW-1185">Reference proteome</keyword>
<evidence type="ECO:0000313" key="1">
    <source>
        <dbReference type="EMBL" id="KAG8070815.1"/>
    </source>
</evidence>
<comment type="caution">
    <text evidence="1">The sequence shown here is derived from an EMBL/GenBank/DDBJ whole genome shotgun (WGS) entry which is preliminary data.</text>
</comment>
<proteinExistence type="predicted"/>
<evidence type="ECO:0000313" key="2">
    <source>
        <dbReference type="Proteomes" id="UP000729402"/>
    </source>
</evidence>
<name>A0A8J5VKQ4_ZIZPA</name>
<sequence>MGGRFTQAAWRRYYKRKMVEQHLKEEEEAANRQSSSNHHPSLAATIFASRFAANALRGVHRIRSKGVPTIVRLPKPPELDFDIDEAD</sequence>